<keyword evidence="3 5" id="KW-0808">Transferase</keyword>
<sequence length="375" mass="39286">MREETAENGDRPLRTGWTTGATATAAAMAAAYQVLADRTLERVHLSLPKNREADLDVHDCRLITPGVCAEAGLIKDAGDDPDATHGARVWVRLTLTEAPGVVFRAGAGVGTVTRAGLALAIGEPAINPVPRRMIDEHLARVAAELGHTGGFDVTVGVDDGEAIAQRTMNARLGILGGLSILGTTGIVRPFSCAAYIASIHQSIDVARANGRAHVAACTGATSENAIQTHYGLPDMALIEMGDFAGAVLKYLRRNPLPQLSLVGGFGKFSKLATGRLDLHSRRGGVDFDFLAELCADGGATLQAAVRASNTSLEALSHAGEAGIDLDRRVAERAWEVAAGYLPPSSALEVWVIDKPGRLLARAGRLDVSLADLVRG</sequence>
<dbReference type="Gene3D" id="3.30.2110.10">
    <property type="entry name" value="CbiD-like"/>
    <property type="match status" value="1"/>
</dbReference>
<dbReference type="UniPathway" id="UPA00148">
    <property type="reaction ID" value="UER00227"/>
</dbReference>
<dbReference type="Pfam" id="PF01888">
    <property type="entry name" value="CbiD"/>
    <property type="match status" value="1"/>
</dbReference>
<comment type="similarity">
    <text evidence="5">Belongs to the CbiD family.</text>
</comment>
<keyword evidence="1 5" id="KW-0169">Cobalamin biosynthesis</keyword>
<evidence type="ECO:0000256" key="4">
    <source>
        <dbReference type="ARBA" id="ARBA00022691"/>
    </source>
</evidence>
<dbReference type="PIRSF" id="PIRSF026782">
    <property type="entry name" value="CbiD"/>
    <property type="match status" value="1"/>
</dbReference>
<evidence type="ECO:0000256" key="3">
    <source>
        <dbReference type="ARBA" id="ARBA00022679"/>
    </source>
</evidence>
<keyword evidence="2 5" id="KW-0489">Methyltransferase</keyword>
<dbReference type="GO" id="GO:0019251">
    <property type="term" value="P:anaerobic cobalamin biosynthetic process"/>
    <property type="evidence" value="ECO:0007669"/>
    <property type="project" value="UniProtKB-UniRule"/>
</dbReference>
<dbReference type="SUPFAM" id="SSF111342">
    <property type="entry name" value="CbiD-like"/>
    <property type="match status" value="1"/>
</dbReference>
<dbReference type="PANTHER" id="PTHR35863">
    <property type="entry name" value="COBALT-PRECORRIN-5B C(1)-METHYLTRANSFERASE"/>
    <property type="match status" value="1"/>
</dbReference>
<evidence type="ECO:0000256" key="2">
    <source>
        <dbReference type="ARBA" id="ARBA00022603"/>
    </source>
</evidence>
<gene>
    <name evidence="5" type="primary">cbiD</name>
    <name evidence="6" type="ORF">SAOR_10825</name>
</gene>
<comment type="catalytic activity">
    <reaction evidence="5">
        <text>Co-precorrin-5B + S-adenosyl-L-methionine = Co-precorrin-6A + S-adenosyl-L-homocysteine</text>
        <dbReference type="Rhea" id="RHEA:26285"/>
        <dbReference type="ChEBI" id="CHEBI:57856"/>
        <dbReference type="ChEBI" id="CHEBI:59789"/>
        <dbReference type="ChEBI" id="CHEBI:60063"/>
        <dbReference type="ChEBI" id="CHEBI:60064"/>
        <dbReference type="EC" id="2.1.1.195"/>
    </reaction>
</comment>
<dbReference type="GO" id="GO:0043780">
    <property type="term" value="F:cobalt-precorrin-5B C1-methyltransferase activity"/>
    <property type="evidence" value="ECO:0007669"/>
    <property type="project" value="RHEA"/>
</dbReference>
<dbReference type="AlphaFoldDB" id="A0A423PKV4"/>
<dbReference type="Proteomes" id="UP000283993">
    <property type="component" value="Unassembled WGS sequence"/>
</dbReference>
<reference evidence="6 7" key="1">
    <citation type="submission" date="2013-10" db="EMBL/GenBank/DDBJ databases">
        <title>Salinisphaera orenii MK-B5 Genome Sequencing.</title>
        <authorList>
            <person name="Lai Q."/>
            <person name="Li C."/>
            <person name="Shao Z."/>
        </authorList>
    </citation>
    <scope>NUCLEOTIDE SEQUENCE [LARGE SCALE GENOMIC DNA]</scope>
    <source>
        <strain evidence="6 7">MK-B5</strain>
    </source>
</reference>
<evidence type="ECO:0000256" key="5">
    <source>
        <dbReference type="HAMAP-Rule" id="MF_00787"/>
    </source>
</evidence>
<proteinExistence type="inferred from homology"/>
<evidence type="ECO:0000313" key="6">
    <source>
        <dbReference type="EMBL" id="ROO26191.1"/>
    </source>
</evidence>
<dbReference type="InterPro" id="IPR036074">
    <property type="entry name" value="CbiD_sf"/>
</dbReference>
<comment type="caution">
    <text evidence="6">The sequence shown here is derived from an EMBL/GenBank/DDBJ whole genome shotgun (WGS) entry which is preliminary data.</text>
</comment>
<dbReference type="PANTHER" id="PTHR35863:SF1">
    <property type="entry name" value="COBALT-PRECORRIN-5B C(1)-METHYLTRANSFERASE"/>
    <property type="match status" value="1"/>
</dbReference>
<dbReference type="HAMAP" id="MF_00787">
    <property type="entry name" value="CbiD"/>
    <property type="match status" value="1"/>
</dbReference>
<dbReference type="NCBIfam" id="TIGR00312">
    <property type="entry name" value="cbiD"/>
    <property type="match status" value="1"/>
</dbReference>
<protein>
    <recommendedName>
        <fullName evidence="5">Cobalt-precorrin-5B C(1)-methyltransferase</fullName>
        <ecNumber evidence="5">2.1.1.195</ecNumber>
    </recommendedName>
    <alternativeName>
        <fullName evidence="5">Cobalt-precorrin-6A synthase</fullName>
    </alternativeName>
</protein>
<dbReference type="NCBIfam" id="NF000849">
    <property type="entry name" value="PRK00075.1-1"/>
    <property type="match status" value="1"/>
</dbReference>
<comment type="function">
    <text evidence="5">Catalyzes the methylation of C-1 in cobalt-precorrin-5B to form cobalt-precorrin-6A.</text>
</comment>
<dbReference type="GO" id="GO:0032259">
    <property type="term" value="P:methylation"/>
    <property type="evidence" value="ECO:0007669"/>
    <property type="project" value="UniProtKB-KW"/>
</dbReference>
<dbReference type="EMBL" id="AYKH01000023">
    <property type="protein sequence ID" value="ROO26191.1"/>
    <property type="molecule type" value="Genomic_DNA"/>
</dbReference>
<organism evidence="6 7">
    <name type="scientific">Salinisphaera orenii MK-B5</name>
    <dbReference type="NCBI Taxonomy" id="856730"/>
    <lineage>
        <taxon>Bacteria</taxon>
        <taxon>Pseudomonadati</taxon>
        <taxon>Pseudomonadota</taxon>
        <taxon>Gammaproteobacteria</taxon>
        <taxon>Salinisphaerales</taxon>
        <taxon>Salinisphaeraceae</taxon>
        <taxon>Salinisphaera</taxon>
    </lineage>
</organism>
<dbReference type="RefSeq" id="WP_123631560.1">
    <property type="nucleotide sequence ID" value="NZ_AYKH01000023.1"/>
</dbReference>
<dbReference type="InterPro" id="IPR002748">
    <property type="entry name" value="CbiD"/>
</dbReference>
<dbReference type="EC" id="2.1.1.195" evidence="5"/>
<keyword evidence="7" id="KW-1185">Reference proteome</keyword>
<evidence type="ECO:0000256" key="1">
    <source>
        <dbReference type="ARBA" id="ARBA00022573"/>
    </source>
</evidence>
<accession>A0A423PKV4</accession>
<name>A0A423PKV4_9GAMM</name>
<comment type="pathway">
    <text evidence="5">Cofactor biosynthesis; adenosylcobalamin biosynthesis; cob(II)yrinate a,c-diamide from sirohydrochlorin (anaerobic route): step 6/10.</text>
</comment>
<keyword evidence="4 5" id="KW-0949">S-adenosyl-L-methionine</keyword>
<evidence type="ECO:0000313" key="7">
    <source>
        <dbReference type="Proteomes" id="UP000283993"/>
    </source>
</evidence>